<name>A0ABN8NWK8_9CNID</name>
<evidence type="ECO:0000256" key="1">
    <source>
        <dbReference type="SAM" id="MobiDB-lite"/>
    </source>
</evidence>
<protein>
    <submittedName>
        <fullName evidence="2">Uncharacterized protein</fullName>
    </submittedName>
</protein>
<dbReference type="EMBL" id="CALNXK010000040">
    <property type="protein sequence ID" value="CAH3124973.1"/>
    <property type="molecule type" value="Genomic_DNA"/>
</dbReference>
<proteinExistence type="predicted"/>
<comment type="caution">
    <text evidence="2">The sequence shown here is derived from an EMBL/GenBank/DDBJ whole genome shotgun (WGS) entry which is preliminary data.</text>
</comment>
<reference evidence="2 3" key="1">
    <citation type="submission" date="2022-05" db="EMBL/GenBank/DDBJ databases">
        <authorList>
            <consortium name="Genoscope - CEA"/>
            <person name="William W."/>
        </authorList>
    </citation>
    <scope>NUCLEOTIDE SEQUENCE [LARGE SCALE GENOMIC DNA]</scope>
</reference>
<accession>A0ABN8NWK8</accession>
<gene>
    <name evidence="2" type="ORF">PLOB_00031515</name>
</gene>
<organism evidence="2 3">
    <name type="scientific">Porites lobata</name>
    <dbReference type="NCBI Taxonomy" id="104759"/>
    <lineage>
        <taxon>Eukaryota</taxon>
        <taxon>Metazoa</taxon>
        <taxon>Cnidaria</taxon>
        <taxon>Anthozoa</taxon>
        <taxon>Hexacorallia</taxon>
        <taxon>Scleractinia</taxon>
        <taxon>Fungiina</taxon>
        <taxon>Poritidae</taxon>
        <taxon>Porites</taxon>
    </lineage>
</organism>
<dbReference type="Proteomes" id="UP001159405">
    <property type="component" value="Unassembled WGS sequence"/>
</dbReference>
<feature type="region of interest" description="Disordered" evidence="1">
    <location>
        <begin position="68"/>
        <end position="169"/>
    </location>
</feature>
<feature type="compositionally biased region" description="Basic and acidic residues" evidence="1">
    <location>
        <begin position="156"/>
        <end position="169"/>
    </location>
</feature>
<feature type="compositionally biased region" description="Basic and acidic residues" evidence="1">
    <location>
        <begin position="68"/>
        <end position="89"/>
    </location>
</feature>
<keyword evidence="3" id="KW-1185">Reference proteome</keyword>
<evidence type="ECO:0000313" key="2">
    <source>
        <dbReference type="EMBL" id="CAH3124973.1"/>
    </source>
</evidence>
<evidence type="ECO:0000313" key="3">
    <source>
        <dbReference type="Proteomes" id="UP001159405"/>
    </source>
</evidence>
<sequence length="169" mass="19554">MPIDVRVKICRLVNSLATYSWLKISKKPIAAETYAQVKQKRRRKMKGVYFLLILLQLSTLWLDKTHAEPLTDESGDKTVREYQRKRDASDDYLTLQPNKLRAHWNSGKREASDDPRAPPVSFRGRWFPGKRDESEDQPIPPSAGKNPNWRPGLGDEPDKVVLPELKFKE</sequence>
<feature type="compositionally biased region" description="Basic and acidic residues" evidence="1">
    <location>
        <begin position="107"/>
        <end position="116"/>
    </location>
</feature>